<evidence type="ECO:0000313" key="1">
    <source>
        <dbReference type="EMBL" id="OQS54283.1"/>
    </source>
</evidence>
<protein>
    <submittedName>
        <fullName evidence="1">Uncharacterized protein</fullName>
    </submittedName>
</protein>
<keyword evidence="2" id="KW-1185">Reference proteome</keyword>
<reference evidence="1 2" key="1">
    <citation type="journal article" date="2017" name="Environ. Microbiol.">
        <title>Decay of the glycolytic pathway and adaptation to intranuclear parasitism within Enterocytozoonidae microsporidia.</title>
        <authorList>
            <person name="Wiredu Boakye D."/>
            <person name="Jaroenlak P."/>
            <person name="Prachumwat A."/>
            <person name="Williams T.A."/>
            <person name="Bateman K.S."/>
            <person name="Itsathitphaisarn O."/>
            <person name="Sritunyalucksana K."/>
            <person name="Paszkiewicz K.H."/>
            <person name="Moore K.A."/>
            <person name="Stentiford G.D."/>
            <person name="Williams B.A."/>
        </authorList>
    </citation>
    <scope>NUCLEOTIDE SEQUENCE [LARGE SCALE GENOMIC DNA]</scope>
    <source>
        <strain evidence="1 2">TH1</strain>
    </source>
</reference>
<organism evidence="1 2">
    <name type="scientific">Ecytonucleospora hepatopenaei</name>
    <dbReference type="NCBI Taxonomy" id="646526"/>
    <lineage>
        <taxon>Eukaryota</taxon>
        <taxon>Fungi</taxon>
        <taxon>Fungi incertae sedis</taxon>
        <taxon>Microsporidia</taxon>
        <taxon>Enterocytozoonidae</taxon>
        <taxon>Ecytonucleospora</taxon>
    </lineage>
</organism>
<comment type="caution">
    <text evidence="1">The sequence shown here is derived from an EMBL/GenBank/DDBJ whole genome shotgun (WGS) entry which is preliminary data.</text>
</comment>
<dbReference type="AlphaFoldDB" id="A0A1W0E4Y0"/>
<dbReference type="EMBL" id="MNPJ01000021">
    <property type="protein sequence ID" value="OQS54283.1"/>
    <property type="molecule type" value="Genomic_DNA"/>
</dbReference>
<gene>
    <name evidence="1" type="ORF">EHP00_1115</name>
</gene>
<accession>A0A1W0E4Y0</accession>
<proteinExistence type="predicted"/>
<evidence type="ECO:0000313" key="2">
    <source>
        <dbReference type="Proteomes" id="UP000192758"/>
    </source>
</evidence>
<dbReference type="Proteomes" id="UP000192758">
    <property type="component" value="Unassembled WGS sequence"/>
</dbReference>
<sequence>MEIRLSSENRFNNGEFYSIKFLKLFMSFLNANKLSFNCLNNEATKNLFNFLGYPLYSDEFYRESLMPEIFEIEKKTIFTINLLINLFVYLLMSLNCLI</sequence>
<name>A0A1W0E4Y0_9MICR</name>
<dbReference type="VEuPathDB" id="MicrosporidiaDB:EHP00_1115"/>